<organism evidence="2 3">
    <name type="scientific">Pseudidiomarina salinarum</name>
    <dbReference type="NCBI Taxonomy" id="435908"/>
    <lineage>
        <taxon>Bacteria</taxon>
        <taxon>Pseudomonadati</taxon>
        <taxon>Pseudomonadota</taxon>
        <taxon>Gammaproteobacteria</taxon>
        <taxon>Alteromonadales</taxon>
        <taxon>Idiomarinaceae</taxon>
        <taxon>Pseudidiomarina</taxon>
    </lineage>
</organism>
<dbReference type="STRING" id="435908.IDSA_08240"/>
<feature type="transmembrane region" description="Helical" evidence="1">
    <location>
        <begin position="208"/>
        <end position="230"/>
    </location>
</feature>
<evidence type="ECO:0000313" key="2">
    <source>
        <dbReference type="EMBL" id="KFZ30520.1"/>
    </source>
</evidence>
<keyword evidence="3" id="KW-1185">Reference proteome</keyword>
<dbReference type="AlphaFoldDB" id="A0A094IS58"/>
<feature type="transmembrane region" description="Helical" evidence="1">
    <location>
        <begin position="12"/>
        <end position="37"/>
    </location>
</feature>
<keyword evidence="1" id="KW-0472">Membrane</keyword>
<evidence type="ECO:0000313" key="3">
    <source>
        <dbReference type="Proteomes" id="UP000054363"/>
    </source>
</evidence>
<dbReference type="eggNOG" id="COG3182">
    <property type="taxonomic scope" value="Bacteria"/>
</dbReference>
<proteinExistence type="predicted"/>
<keyword evidence="1" id="KW-1133">Transmembrane helix</keyword>
<dbReference type="EMBL" id="JPER01000004">
    <property type="protein sequence ID" value="KFZ30520.1"/>
    <property type="molecule type" value="Genomic_DNA"/>
</dbReference>
<gene>
    <name evidence="2" type="ORF">IDSA_08240</name>
</gene>
<accession>A0A094IS58</accession>
<name>A0A094IS58_9GAMM</name>
<keyword evidence="1" id="KW-0812">Transmembrane</keyword>
<dbReference type="Proteomes" id="UP000054363">
    <property type="component" value="Unassembled WGS sequence"/>
</dbReference>
<dbReference type="Pfam" id="PF03929">
    <property type="entry name" value="PepSY_TM"/>
    <property type="match status" value="1"/>
</dbReference>
<sequence>MPQQQRTSRWRVWHRWLSVIFGVQMVIWSISGAYMVFFDLDFIHGDHLVQDITTVVPPDADVQPVSAVIQNYPHSQTVTLDTRWINQQLHSVYIAEGHHGTELLDATSLAPIELSEEHIVELANRYYAKGEPKVSSVVYLTENPPTELNPKLLPIWQVNYDDFGNTSLYLSPETGEMLVKRHTFWRGFDFFWMTHIMDYEDRTDIESWWLQAFMIGTFILMITGVVLLVYTISFRRKRPGGAE</sequence>
<evidence type="ECO:0000256" key="1">
    <source>
        <dbReference type="SAM" id="Phobius"/>
    </source>
</evidence>
<reference evidence="2 3" key="1">
    <citation type="submission" date="2014-06" db="EMBL/GenBank/DDBJ databases">
        <title>The draft genome sequence of Idiomarina salinarum ISL-52.</title>
        <authorList>
            <person name="Du J."/>
            <person name="Shao Z."/>
        </authorList>
    </citation>
    <scope>NUCLEOTIDE SEQUENCE [LARGE SCALE GENOMIC DNA]</scope>
    <source>
        <strain evidence="2 3">ISL-52</strain>
    </source>
</reference>
<dbReference type="InterPro" id="IPR005625">
    <property type="entry name" value="PepSY-ass_TM"/>
</dbReference>
<dbReference type="OrthoDB" id="9806195at2"/>
<dbReference type="RefSeq" id="WP_034775762.1">
    <property type="nucleotide sequence ID" value="NZ_JPER01000004.1"/>
</dbReference>
<comment type="caution">
    <text evidence="2">The sequence shown here is derived from an EMBL/GenBank/DDBJ whole genome shotgun (WGS) entry which is preliminary data.</text>
</comment>
<protein>
    <submittedName>
        <fullName evidence="2">Membrane protein</fullName>
    </submittedName>
</protein>